<gene>
    <name evidence="2" type="ORF">FHX39_003444</name>
</gene>
<dbReference type="SUPFAM" id="SSF69322">
    <property type="entry name" value="Tricorn protease domain 2"/>
    <property type="match status" value="1"/>
</dbReference>
<evidence type="ECO:0008006" key="4">
    <source>
        <dbReference type="Google" id="ProtNLM"/>
    </source>
</evidence>
<keyword evidence="3" id="KW-1185">Reference proteome</keyword>
<comment type="caution">
    <text evidence="2">The sequence shown here is derived from an EMBL/GenBank/DDBJ whole genome shotgun (WGS) entry which is preliminary data.</text>
</comment>
<dbReference type="InterPro" id="IPR011042">
    <property type="entry name" value="6-blade_b-propeller_TolB-like"/>
</dbReference>
<evidence type="ECO:0000313" key="3">
    <source>
        <dbReference type="Proteomes" id="UP000565572"/>
    </source>
</evidence>
<dbReference type="Proteomes" id="UP000565572">
    <property type="component" value="Unassembled WGS sequence"/>
</dbReference>
<proteinExistence type="predicted"/>
<dbReference type="RefSeq" id="WP_183340396.1">
    <property type="nucleotide sequence ID" value="NZ_JACHZG010000001.1"/>
</dbReference>
<evidence type="ECO:0000313" key="2">
    <source>
        <dbReference type="EMBL" id="MBB3328500.1"/>
    </source>
</evidence>
<name>A0A7W5JYA1_9ACTN</name>
<reference evidence="2 3" key="1">
    <citation type="submission" date="2020-08" db="EMBL/GenBank/DDBJ databases">
        <title>Sequencing the genomes of 1000 actinobacteria strains.</title>
        <authorList>
            <person name="Klenk H.-P."/>
        </authorList>
    </citation>
    <scope>NUCLEOTIDE SEQUENCE [LARGE SCALE GENOMIC DNA]</scope>
    <source>
        <strain evidence="2 3">DSM 11053</strain>
    </source>
</reference>
<feature type="chain" id="PRO_5039373073" description="WD40-like Beta Propeller Repeat" evidence="1">
    <location>
        <begin position="26"/>
        <end position="605"/>
    </location>
</feature>
<dbReference type="EMBL" id="JACHZG010000001">
    <property type="protein sequence ID" value="MBB3328500.1"/>
    <property type="molecule type" value="Genomic_DNA"/>
</dbReference>
<protein>
    <recommendedName>
        <fullName evidence="4">WD40-like Beta Propeller Repeat</fullName>
    </recommendedName>
</protein>
<dbReference type="Gene3D" id="2.120.10.30">
    <property type="entry name" value="TolB, C-terminal domain"/>
    <property type="match status" value="1"/>
</dbReference>
<keyword evidence="1" id="KW-0732">Signal</keyword>
<feature type="signal peptide" evidence="1">
    <location>
        <begin position="1"/>
        <end position="25"/>
    </location>
</feature>
<organism evidence="2 3">
    <name type="scientific">Microlunatus antarcticus</name>
    <dbReference type="NCBI Taxonomy" id="53388"/>
    <lineage>
        <taxon>Bacteria</taxon>
        <taxon>Bacillati</taxon>
        <taxon>Actinomycetota</taxon>
        <taxon>Actinomycetes</taxon>
        <taxon>Propionibacteriales</taxon>
        <taxon>Propionibacteriaceae</taxon>
        <taxon>Microlunatus</taxon>
    </lineage>
</organism>
<dbReference type="AlphaFoldDB" id="A0A7W5JYA1"/>
<sequence length="605" mass="64406">MTRWLRWMLAWAAALLLCGAGAVLAPVPDARADTPSAGLGRVIADLGVVVPAEGKSGFSFDGRYYGYLVRLPDGGCAVHVYDLQARAQVPLTHTLDACFLPRWAAHADTLWWQVGIARPDLTAWAWDAASAQVSQLATDAQVQVALNLSADGRYLAFAGSSDSHPSPVAGDYGLNWYVFDRTTGVSLPLSHAGLSVTFRSWAPVGHHFVASTHVPASSGFGSCFGSGSSCGAVSPDSHGWSWSGDGTALLGGAGTVAFSVVYDYTDDALTPIPRGTGNISYAYFLGSTADRLLAQTKVGGVLWDRRTGSLHTIASTEPPRPSPDGRFVLYQDTAPDAYRSYDVTTGRSQPATFRSSHDQRLSGNAWTADSASYLATGPGGCSSLRQWSPITNTVSLYGPPGLQSCYLALAPELGPSSSSSGRFKNVYVTHPHQLSLGDPYLVDLRRHVLVPMTGEPLEWAPAGPDVLAVRTDDTGTSERVLLVDPTPVPDVDDQPRWSAATPANGSTFRVVPGQRAQLQIGASDLQGTPVNLYFRWRTAAGVPVRSAAVGWTCDRQRLAAGATQARCTYAPTSPRTEVRDVDVWAVNYLTGAQSDTRSYRVEVGT</sequence>
<evidence type="ECO:0000256" key="1">
    <source>
        <dbReference type="SAM" id="SignalP"/>
    </source>
</evidence>
<accession>A0A7W5JYA1</accession>